<accession>A0AAD6TLB8</accession>
<feature type="transmembrane region" description="Helical" evidence="1">
    <location>
        <begin position="94"/>
        <end position="118"/>
    </location>
</feature>
<keyword evidence="1" id="KW-0812">Transmembrane</keyword>
<feature type="transmembrane region" description="Helical" evidence="1">
    <location>
        <begin position="130"/>
        <end position="150"/>
    </location>
</feature>
<organism evidence="3 4">
    <name type="scientific">Mycena alexandri</name>
    <dbReference type="NCBI Taxonomy" id="1745969"/>
    <lineage>
        <taxon>Eukaryota</taxon>
        <taxon>Fungi</taxon>
        <taxon>Dikarya</taxon>
        <taxon>Basidiomycota</taxon>
        <taxon>Agaricomycotina</taxon>
        <taxon>Agaricomycetes</taxon>
        <taxon>Agaricomycetidae</taxon>
        <taxon>Agaricales</taxon>
        <taxon>Marasmiineae</taxon>
        <taxon>Mycenaceae</taxon>
        <taxon>Mycena</taxon>
    </lineage>
</organism>
<dbReference type="InterPro" id="IPR045339">
    <property type="entry name" value="DUF6534"/>
</dbReference>
<evidence type="ECO:0000313" key="4">
    <source>
        <dbReference type="Proteomes" id="UP001218188"/>
    </source>
</evidence>
<dbReference type="EMBL" id="JARJCM010000004">
    <property type="protein sequence ID" value="KAJ7045942.1"/>
    <property type="molecule type" value="Genomic_DNA"/>
</dbReference>
<keyword evidence="1" id="KW-0472">Membrane</keyword>
<feature type="transmembrane region" description="Helical" evidence="1">
    <location>
        <begin position="211"/>
        <end position="235"/>
    </location>
</feature>
<feature type="transmembrane region" description="Helical" evidence="1">
    <location>
        <begin position="20"/>
        <end position="43"/>
    </location>
</feature>
<name>A0AAD6TLB8_9AGAR</name>
<keyword evidence="4" id="KW-1185">Reference proteome</keyword>
<reference evidence="3" key="1">
    <citation type="submission" date="2023-03" db="EMBL/GenBank/DDBJ databases">
        <title>Massive genome expansion in bonnet fungi (Mycena s.s.) driven by repeated elements and novel gene families across ecological guilds.</title>
        <authorList>
            <consortium name="Lawrence Berkeley National Laboratory"/>
            <person name="Harder C.B."/>
            <person name="Miyauchi S."/>
            <person name="Viragh M."/>
            <person name="Kuo A."/>
            <person name="Thoen E."/>
            <person name="Andreopoulos B."/>
            <person name="Lu D."/>
            <person name="Skrede I."/>
            <person name="Drula E."/>
            <person name="Henrissat B."/>
            <person name="Morin E."/>
            <person name="Kohler A."/>
            <person name="Barry K."/>
            <person name="LaButti K."/>
            <person name="Morin E."/>
            <person name="Salamov A."/>
            <person name="Lipzen A."/>
            <person name="Mereny Z."/>
            <person name="Hegedus B."/>
            <person name="Baldrian P."/>
            <person name="Stursova M."/>
            <person name="Weitz H."/>
            <person name="Taylor A."/>
            <person name="Grigoriev I.V."/>
            <person name="Nagy L.G."/>
            <person name="Martin F."/>
            <person name="Kauserud H."/>
        </authorList>
    </citation>
    <scope>NUCLEOTIDE SEQUENCE</scope>
    <source>
        <strain evidence="3">CBHHK200</strain>
    </source>
</reference>
<keyword evidence="1" id="KW-1133">Transmembrane helix</keyword>
<evidence type="ECO:0000313" key="3">
    <source>
        <dbReference type="EMBL" id="KAJ7045942.1"/>
    </source>
</evidence>
<dbReference type="Pfam" id="PF20152">
    <property type="entry name" value="DUF6534"/>
    <property type="match status" value="1"/>
</dbReference>
<protein>
    <recommendedName>
        <fullName evidence="2">DUF6534 domain-containing protein</fullName>
    </recommendedName>
</protein>
<dbReference type="Proteomes" id="UP001218188">
    <property type="component" value="Unassembled WGS sequence"/>
</dbReference>
<proteinExistence type="predicted"/>
<dbReference type="AlphaFoldDB" id="A0AAD6TLB8"/>
<sequence length="330" mass="36151">MSNSTVPISSLPVGVNIGPFADAMFVGIMLSTFLWGITVVQTWNYYNSNTGSDGWMLKTFVGILFLLDTVTTVLTTDMAHIYLIENFGNLGKLLTLPLAGVMEVGFNVFIVFLVELFFARRVYLLNQHQLVMPALITLFGVAGLVSGIFIVVDISKTPTVPALAKPSMKIETALCNTFQAISDLMATFGMSYEFYRNRGQIKATNSLLDRLLGFAVARGGLVTIAQFLTLALYVAEPTKLNWMPVHFMLGKLCHITMVTILNSRESMRSRVKGSVVNDSIFNDTVISGRGLGAGGTPYQLRALPDGKGMTSIHVTHQQTTEYDDAPAKHF</sequence>
<gene>
    <name evidence="3" type="ORF">C8F04DRAFT_1249308</name>
</gene>
<feature type="transmembrane region" description="Helical" evidence="1">
    <location>
        <begin position="55"/>
        <end position="74"/>
    </location>
</feature>
<feature type="domain" description="DUF6534" evidence="2">
    <location>
        <begin position="180"/>
        <end position="266"/>
    </location>
</feature>
<comment type="caution">
    <text evidence="3">The sequence shown here is derived from an EMBL/GenBank/DDBJ whole genome shotgun (WGS) entry which is preliminary data.</text>
</comment>
<evidence type="ECO:0000256" key="1">
    <source>
        <dbReference type="SAM" id="Phobius"/>
    </source>
</evidence>
<evidence type="ECO:0000259" key="2">
    <source>
        <dbReference type="Pfam" id="PF20152"/>
    </source>
</evidence>
<dbReference type="PANTHER" id="PTHR40465:SF1">
    <property type="entry name" value="DUF6534 DOMAIN-CONTAINING PROTEIN"/>
    <property type="match status" value="1"/>
</dbReference>
<dbReference type="PANTHER" id="PTHR40465">
    <property type="entry name" value="CHROMOSOME 1, WHOLE GENOME SHOTGUN SEQUENCE"/>
    <property type="match status" value="1"/>
</dbReference>